<proteinExistence type="predicted"/>
<gene>
    <name evidence="1" type="ORF">OTJ99_000184</name>
</gene>
<reference evidence="1" key="1">
    <citation type="submission" date="2022-12" db="EMBL/GenBank/DDBJ databases">
        <authorList>
            <person name="Bing R.G."/>
            <person name="Willard D.J."/>
            <person name="Manesh M.J.H."/>
            <person name="Laemthong T."/>
            <person name="Crosby J.R."/>
            <person name="Kelly R.M."/>
        </authorList>
    </citation>
    <scope>NUCLEOTIDE SEQUENCE</scope>
    <source>
        <strain evidence="1">DSM 8991</strain>
    </source>
</reference>
<protein>
    <submittedName>
        <fullName evidence="1">Uncharacterized protein</fullName>
    </submittedName>
</protein>
<keyword evidence="2" id="KW-1185">Reference proteome</keyword>
<sequence length="115" mass="13156">MKIKEQVGRLTAIKKKKNDSLYFIAPTIREIINTKNVREKSITTIKYVFAKAYVLSSTGFVKIIFFSVMSNINHEKSDIIVETTKKSKITMFSEILTNIVLLIKRNTAGIKPMKN</sequence>
<dbReference type="Proteomes" id="UP001164745">
    <property type="component" value="Chromosome"/>
</dbReference>
<dbReference type="RefSeq" id="WP_269015405.1">
    <property type="nucleotide sequence ID" value="NZ_CP113864.1"/>
</dbReference>
<dbReference type="EMBL" id="CP113864">
    <property type="protein sequence ID" value="WAM31735.1"/>
    <property type="molecule type" value="Genomic_DNA"/>
</dbReference>
<accession>A0ABY7BFY8</accession>
<evidence type="ECO:0000313" key="2">
    <source>
        <dbReference type="Proteomes" id="UP001164745"/>
    </source>
</evidence>
<organism evidence="1 2">
    <name type="scientific">Caldicellulosiruptor naganoensis</name>
    <dbReference type="NCBI Taxonomy" id="29324"/>
    <lineage>
        <taxon>Bacteria</taxon>
        <taxon>Bacillati</taxon>
        <taxon>Bacillota</taxon>
        <taxon>Bacillota incertae sedis</taxon>
        <taxon>Caldicellulosiruptorales</taxon>
        <taxon>Caldicellulosiruptoraceae</taxon>
        <taxon>Caldicellulosiruptor</taxon>
    </lineage>
</organism>
<evidence type="ECO:0000313" key="1">
    <source>
        <dbReference type="EMBL" id="WAM31735.1"/>
    </source>
</evidence>
<name>A0ABY7BFY8_9FIRM</name>